<dbReference type="InterPro" id="IPR001296">
    <property type="entry name" value="Glyco_trans_1"/>
</dbReference>
<dbReference type="Pfam" id="PF00534">
    <property type="entry name" value="Glycos_transf_1"/>
    <property type="match status" value="1"/>
</dbReference>
<feature type="domain" description="Glycosyltransferase subfamily 4-like N-terminal" evidence="2">
    <location>
        <begin position="17"/>
        <end position="189"/>
    </location>
</feature>
<name>A0A919CK38_9GAMM</name>
<reference evidence="3" key="2">
    <citation type="submission" date="2020-09" db="EMBL/GenBank/DDBJ databases">
        <authorList>
            <person name="Sun Q."/>
            <person name="Kim S."/>
        </authorList>
    </citation>
    <scope>NUCLEOTIDE SEQUENCE</scope>
    <source>
        <strain evidence="3">KCTC 23430</strain>
    </source>
</reference>
<comment type="caution">
    <text evidence="3">The sequence shown here is derived from an EMBL/GenBank/DDBJ whole genome shotgun (WGS) entry which is preliminary data.</text>
</comment>
<gene>
    <name evidence="3" type="ORF">GCM10007053_14520</name>
</gene>
<keyword evidence="3" id="KW-0808">Transferase</keyword>
<reference evidence="3" key="1">
    <citation type="journal article" date="2014" name="Int. J. Syst. Evol. Microbiol.">
        <title>Complete genome sequence of Corynebacterium casei LMG S-19264T (=DSM 44701T), isolated from a smear-ripened cheese.</title>
        <authorList>
            <consortium name="US DOE Joint Genome Institute (JGI-PGF)"/>
            <person name="Walter F."/>
            <person name="Albersmeier A."/>
            <person name="Kalinowski J."/>
            <person name="Ruckert C."/>
        </authorList>
    </citation>
    <scope>NUCLEOTIDE SEQUENCE</scope>
    <source>
        <strain evidence="3">KCTC 23430</strain>
    </source>
</reference>
<accession>A0A919CK38</accession>
<dbReference type="AlphaFoldDB" id="A0A919CK38"/>
<dbReference type="InterPro" id="IPR050194">
    <property type="entry name" value="Glycosyltransferase_grp1"/>
</dbReference>
<evidence type="ECO:0000259" key="1">
    <source>
        <dbReference type="Pfam" id="PF00534"/>
    </source>
</evidence>
<sequence>MSLKVAIVLDPWDFPFNGTVVSTRRFVKALADQGHEFVVLATEAQETAADANPRVASFPRLSIPGVNHIMSRMKSPLGIPQRERIRELLRGCDLLHVQYPFFIAGAAITVAREMGIPVLSSFHVQPENLLRNLGMRGRWLESLIFKTWMHFHYRHSAAVIAPSLFASGLLREGGYPGPVSVISNGVPADLLYVPQRIAEADSARPFRILSVGRLSGEKRQDLIMDALAASEYANRVTLTLVGAGPREQRLRRQAEQMPYPVEFLQPTDEELIALYQQADLFVHAGESELEGMSVLEAMAHSLPIIVADSAASAARDLASDPHSLFAFPDVRDLRRRIEFFLSNPGERLASAQVNHQQAARMTHQRSAEELLAIYRRVAGKEDPSQQKPKTLAAVD</sequence>
<dbReference type="Pfam" id="PF13439">
    <property type="entry name" value="Glyco_transf_4"/>
    <property type="match status" value="1"/>
</dbReference>
<dbReference type="EMBL" id="BMYM01000001">
    <property type="protein sequence ID" value="GHD31451.1"/>
    <property type="molecule type" value="Genomic_DNA"/>
</dbReference>
<dbReference type="Gene3D" id="3.40.50.2000">
    <property type="entry name" value="Glycogen Phosphorylase B"/>
    <property type="match status" value="2"/>
</dbReference>
<feature type="domain" description="Glycosyl transferase family 1" evidence="1">
    <location>
        <begin position="204"/>
        <end position="347"/>
    </location>
</feature>
<dbReference type="InterPro" id="IPR028098">
    <property type="entry name" value="Glyco_trans_4-like_N"/>
</dbReference>
<proteinExistence type="predicted"/>
<dbReference type="GO" id="GO:0016757">
    <property type="term" value="F:glycosyltransferase activity"/>
    <property type="evidence" value="ECO:0007669"/>
    <property type="project" value="InterPro"/>
</dbReference>
<organism evidence="3 4">
    <name type="scientific">Parahalioglobus pacificus</name>
    <dbReference type="NCBI Taxonomy" id="930806"/>
    <lineage>
        <taxon>Bacteria</taxon>
        <taxon>Pseudomonadati</taxon>
        <taxon>Pseudomonadota</taxon>
        <taxon>Gammaproteobacteria</taxon>
        <taxon>Cellvibrionales</taxon>
        <taxon>Halieaceae</taxon>
        <taxon>Parahalioglobus</taxon>
    </lineage>
</organism>
<dbReference type="Proteomes" id="UP000644693">
    <property type="component" value="Unassembled WGS sequence"/>
</dbReference>
<dbReference type="SUPFAM" id="SSF53756">
    <property type="entry name" value="UDP-Glycosyltransferase/glycogen phosphorylase"/>
    <property type="match status" value="1"/>
</dbReference>
<dbReference type="PANTHER" id="PTHR45947:SF3">
    <property type="entry name" value="SULFOQUINOVOSYL TRANSFERASE SQD2"/>
    <property type="match status" value="1"/>
</dbReference>
<dbReference type="RefSeq" id="WP_189476704.1">
    <property type="nucleotide sequence ID" value="NZ_BMYM01000001.1"/>
</dbReference>
<dbReference type="PANTHER" id="PTHR45947">
    <property type="entry name" value="SULFOQUINOVOSYL TRANSFERASE SQD2"/>
    <property type="match status" value="1"/>
</dbReference>
<keyword evidence="4" id="KW-1185">Reference proteome</keyword>
<protein>
    <submittedName>
        <fullName evidence="3">Glycosyl transferase family 1</fullName>
    </submittedName>
</protein>
<evidence type="ECO:0000259" key="2">
    <source>
        <dbReference type="Pfam" id="PF13439"/>
    </source>
</evidence>
<evidence type="ECO:0000313" key="4">
    <source>
        <dbReference type="Proteomes" id="UP000644693"/>
    </source>
</evidence>
<evidence type="ECO:0000313" key="3">
    <source>
        <dbReference type="EMBL" id="GHD31451.1"/>
    </source>
</evidence>